<evidence type="ECO:0000313" key="5">
    <source>
        <dbReference type="EMBL" id="RIX51677.1"/>
    </source>
</evidence>
<sequence length="80" mass="8696">MHESYSAPIQVKDLASLVGPNPSYFGTLFKKHTGTTVNAYINWVRINNAENLLASGEFSIAETAYKCGYDVGNYVSSSSV</sequence>
<gene>
    <name evidence="5" type="ORF">D3P08_14705</name>
</gene>
<dbReference type="GO" id="GO:0003700">
    <property type="term" value="F:DNA-binding transcription factor activity"/>
    <property type="evidence" value="ECO:0007669"/>
    <property type="project" value="InterPro"/>
</dbReference>
<dbReference type="Gene3D" id="1.10.10.60">
    <property type="entry name" value="Homeodomain-like"/>
    <property type="match status" value="2"/>
</dbReference>
<keyword evidence="3" id="KW-0804">Transcription</keyword>
<name>A0A3A1UT68_9BACL</name>
<dbReference type="OrthoDB" id="625043at2"/>
<keyword evidence="6" id="KW-1185">Reference proteome</keyword>
<dbReference type="SMART" id="SM00342">
    <property type="entry name" value="HTH_ARAC"/>
    <property type="match status" value="1"/>
</dbReference>
<dbReference type="PROSITE" id="PS01124">
    <property type="entry name" value="HTH_ARAC_FAMILY_2"/>
    <property type="match status" value="1"/>
</dbReference>
<evidence type="ECO:0000256" key="2">
    <source>
        <dbReference type="ARBA" id="ARBA00023125"/>
    </source>
</evidence>
<dbReference type="InterPro" id="IPR009057">
    <property type="entry name" value="Homeodomain-like_sf"/>
</dbReference>
<evidence type="ECO:0000256" key="1">
    <source>
        <dbReference type="ARBA" id="ARBA00023015"/>
    </source>
</evidence>
<dbReference type="SUPFAM" id="SSF46689">
    <property type="entry name" value="Homeodomain-like"/>
    <property type="match status" value="1"/>
</dbReference>
<dbReference type="InterPro" id="IPR018060">
    <property type="entry name" value="HTH_AraC"/>
</dbReference>
<protein>
    <submittedName>
        <fullName evidence="5">AraC family transcriptional regulator</fullName>
    </submittedName>
</protein>
<proteinExistence type="predicted"/>
<keyword evidence="2" id="KW-0238">DNA-binding</keyword>
<dbReference type="PANTHER" id="PTHR43280">
    <property type="entry name" value="ARAC-FAMILY TRANSCRIPTIONAL REGULATOR"/>
    <property type="match status" value="1"/>
</dbReference>
<dbReference type="AlphaFoldDB" id="A0A3A1UT68"/>
<feature type="domain" description="HTH araC/xylS-type" evidence="4">
    <location>
        <begin position="1"/>
        <end position="80"/>
    </location>
</feature>
<keyword evidence="1" id="KW-0805">Transcription regulation</keyword>
<dbReference type="GO" id="GO:0043565">
    <property type="term" value="F:sequence-specific DNA binding"/>
    <property type="evidence" value="ECO:0007669"/>
    <property type="project" value="InterPro"/>
</dbReference>
<dbReference type="Proteomes" id="UP000266482">
    <property type="component" value="Unassembled WGS sequence"/>
</dbReference>
<organism evidence="5 6">
    <name type="scientific">Paenibacillus nanensis</name>
    <dbReference type="NCBI Taxonomy" id="393251"/>
    <lineage>
        <taxon>Bacteria</taxon>
        <taxon>Bacillati</taxon>
        <taxon>Bacillota</taxon>
        <taxon>Bacilli</taxon>
        <taxon>Bacillales</taxon>
        <taxon>Paenibacillaceae</taxon>
        <taxon>Paenibacillus</taxon>
    </lineage>
</organism>
<dbReference type="RefSeq" id="WP_119600461.1">
    <property type="nucleotide sequence ID" value="NZ_QXQA01000009.1"/>
</dbReference>
<dbReference type="PANTHER" id="PTHR43280:SF2">
    <property type="entry name" value="HTH-TYPE TRANSCRIPTIONAL REGULATOR EXSA"/>
    <property type="match status" value="1"/>
</dbReference>
<evidence type="ECO:0000256" key="3">
    <source>
        <dbReference type="ARBA" id="ARBA00023163"/>
    </source>
</evidence>
<reference evidence="5 6" key="1">
    <citation type="submission" date="2018-09" db="EMBL/GenBank/DDBJ databases">
        <title>Paenibacillus aracenensis nov. sp. isolated from a cave in southern Spain.</title>
        <authorList>
            <person name="Jurado V."/>
            <person name="Gutierrez-Patricio S."/>
            <person name="Gonzalez-Pimentel J.L."/>
            <person name="Miller A.Z."/>
            <person name="Laiz L."/>
            <person name="Saiz-Jimenez C."/>
        </authorList>
    </citation>
    <scope>NUCLEOTIDE SEQUENCE [LARGE SCALE GENOMIC DNA]</scope>
    <source>
        <strain evidence="5 6">DSM 22867</strain>
    </source>
</reference>
<accession>A0A3A1UT68</accession>
<evidence type="ECO:0000259" key="4">
    <source>
        <dbReference type="PROSITE" id="PS01124"/>
    </source>
</evidence>
<evidence type="ECO:0000313" key="6">
    <source>
        <dbReference type="Proteomes" id="UP000266482"/>
    </source>
</evidence>
<dbReference type="Pfam" id="PF12833">
    <property type="entry name" value="HTH_18"/>
    <property type="match status" value="1"/>
</dbReference>
<dbReference type="EMBL" id="QXQA01000009">
    <property type="protein sequence ID" value="RIX51677.1"/>
    <property type="molecule type" value="Genomic_DNA"/>
</dbReference>
<comment type="caution">
    <text evidence="5">The sequence shown here is derived from an EMBL/GenBank/DDBJ whole genome shotgun (WGS) entry which is preliminary data.</text>
</comment>